<dbReference type="Proteomes" id="UP000467700">
    <property type="component" value="Unassembled WGS sequence"/>
</dbReference>
<comment type="caution">
    <text evidence="1">The sequence shown here is derived from an EMBL/GenBank/DDBJ whole genome shotgun (WGS) entry which is preliminary data.</text>
</comment>
<gene>
    <name evidence="1" type="ORF">AAE3_LOCUS13108</name>
</gene>
<sequence length="446" mass="49972">MSSIFEFYAASAPDEIPSRLLLGAICKRWRQITWETPSLWSTIHVNLDTCQPHVELLSQWLRRSGQLPLSIRISSNADCIRFSMVEPPFSVLNQYSSRWSNLNISLPFAFLPFLSRSGTSSSNLKTLTILPPVDSDDKLADQGKGVFKLSNGDPHPDTISIRGLSFNAVHVDWSNVTDVHFEGITLLDCMCLFKQASRLIKCSITTEDDGSILHFDTPLIHPSIAHLIIVFSLWDTPDDLFDRISLPALTEMDFTVRQSDYDSFISLIERSSCILSSLSITNQKPPTAEDLANLLWTTSSLENFALKVPHIPPNLFELFSLPDSNDEGEIHPIFLPLLRTFQYRGGSSHLSWKSFIEACTLILRIRRKKEAALPSFEFVLDLKDKDPDSASSQAELNKVTVACLCSLIDQGIGLKISNSSGDILQQAKRRYKAERFGVGGFDEESE</sequence>
<evidence type="ECO:0008006" key="3">
    <source>
        <dbReference type="Google" id="ProtNLM"/>
    </source>
</evidence>
<dbReference type="OrthoDB" id="2269034at2759"/>
<accession>A0A8S0W0X3</accession>
<organism evidence="1 2">
    <name type="scientific">Cyclocybe aegerita</name>
    <name type="common">Black poplar mushroom</name>
    <name type="synonym">Agrocybe aegerita</name>
    <dbReference type="NCBI Taxonomy" id="1973307"/>
    <lineage>
        <taxon>Eukaryota</taxon>
        <taxon>Fungi</taxon>
        <taxon>Dikarya</taxon>
        <taxon>Basidiomycota</taxon>
        <taxon>Agaricomycotina</taxon>
        <taxon>Agaricomycetes</taxon>
        <taxon>Agaricomycetidae</taxon>
        <taxon>Agaricales</taxon>
        <taxon>Agaricineae</taxon>
        <taxon>Bolbitiaceae</taxon>
        <taxon>Cyclocybe</taxon>
    </lineage>
</organism>
<evidence type="ECO:0000313" key="1">
    <source>
        <dbReference type="EMBL" id="CAA7270874.1"/>
    </source>
</evidence>
<dbReference type="AlphaFoldDB" id="A0A8S0W0X3"/>
<evidence type="ECO:0000313" key="2">
    <source>
        <dbReference type="Proteomes" id="UP000467700"/>
    </source>
</evidence>
<protein>
    <recommendedName>
        <fullName evidence="3">F-box domain-containing protein</fullName>
    </recommendedName>
</protein>
<reference evidence="1 2" key="1">
    <citation type="submission" date="2020-01" db="EMBL/GenBank/DDBJ databases">
        <authorList>
            <person name="Gupta K D."/>
        </authorList>
    </citation>
    <scope>NUCLEOTIDE SEQUENCE [LARGE SCALE GENOMIC DNA]</scope>
</reference>
<dbReference type="EMBL" id="CACVBS010000099">
    <property type="protein sequence ID" value="CAA7270874.1"/>
    <property type="molecule type" value="Genomic_DNA"/>
</dbReference>
<name>A0A8S0W0X3_CYCAE</name>
<keyword evidence="2" id="KW-1185">Reference proteome</keyword>
<proteinExistence type="predicted"/>